<dbReference type="InterPro" id="IPR036097">
    <property type="entry name" value="HisK_dim/P_sf"/>
</dbReference>
<feature type="domain" description="Histidine kinase" evidence="8">
    <location>
        <begin position="672"/>
        <end position="887"/>
    </location>
</feature>
<organism evidence="10 11">
    <name type="scientific">Komagataeibacter swingsii</name>
    <dbReference type="NCBI Taxonomy" id="215220"/>
    <lineage>
        <taxon>Bacteria</taxon>
        <taxon>Pseudomonadati</taxon>
        <taxon>Pseudomonadota</taxon>
        <taxon>Alphaproteobacteria</taxon>
        <taxon>Acetobacterales</taxon>
        <taxon>Acetobacteraceae</taxon>
        <taxon>Komagataeibacter</taxon>
    </lineage>
</organism>
<dbReference type="Pfam" id="PF02518">
    <property type="entry name" value="HATPase_c"/>
    <property type="match status" value="1"/>
</dbReference>
<feature type="transmembrane region" description="Helical" evidence="7">
    <location>
        <begin position="46"/>
        <end position="66"/>
    </location>
</feature>
<dbReference type="PROSITE" id="PS50109">
    <property type="entry name" value="HIS_KIN"/>
    <property type="match status" value="1"/>
</dbReference>
<dbReference type="GO" id="GO:0009927">
    <property type="term" value="F:histidine phosphotransfer kinase activity"/>
    <property type="evidence" value="ECO:0007669"/>
    <property type="project" value="TreeGrafter"/>
</dbReference>
<feature type="domain" description="Response regulatory" evidence="9">
    <location>
        <begin position="909"/>
        <end position="1026"/>
    </location>
</feature>
<keyword evidence="4" id="KW-0808">Transferase</keyword>
<sequence>MVADPTNEPLPLERRTYNQWVNTQTLEDYALRYTAQRGRRWSDWRIANTALGAASFLACEAIGGTITLQFGFYNAMLAIAAGMVIFLVVGAPIAICAAREGLDIDLLTRGAGFGYLGSTVTSLIYASFTFLLFAVEASIMALAITLATSLPIALSYVISALGVLPVALHGMKAITRMQIATQPIWLFLQFGPLVYLFFHWNAAVAIWTGPDGTGHATQGNLIFFGLALSTILSLLPQIGEQADYLRFLRKARNRTDMRWWAAVLVGGPGWGIIGGLKLAAGSFLVMFTLTEVTSVAQADSPPIMYTVLFQEITGSSGVALALMLIFVVICQMKINVTNVYAGSLAWSNFFARLTHAHPGRVVWLVFNALLALLIMETGVIGATATLLALYANLAAGWIGALSGDLMISKPLGLSPKQVEFRRAYLYDVNPVGVGAMALSFFAASVALTDLAGATMQAFAPVLGLVVAFVSAPILAWITRGRFYIARTSATFRTSLRCTACDIVYEAPDMVACPFHRGPVCSLCCTLENRCHDQCKENSDFIQQARNLLRRISPRGIERYIDGSVAHFLVIMLAFSVTLAVVFYWITFGEPMAEALRRDLVDIFVTLEVLAGIVAWLFVLAHDSRCAAERETRQQTAMLRQEVAAHIETDAALQKARDAAESANVAKTRYLVAVSHEIRSPLNAIYGYAQLLERGNSIDPTEAGSVIRQSAEHLTNLVEGLLEISRVESGVVELRSDIVPIESLLHHLVTMFRMQAAAKGITLGLVIHDRLPHHVKTDEKRFRQILINLISNAVKYTGRGGAVVSVWYRSEVVRIEVSDTGPGIAATDLKRIFEPFERGTGAEVQREPGIGLGLSITRVLTRILGGDITAESVPGQGSMFRLRMMLPAVHNAIPATAYGQITGFHGRARHVLVIDDDTLQRNFLDGLLTPLGFIVHKARHGAEAQELAISLGSDLDLALLDIQLPGESGWDVASRLRSLEGAGLRIVMVSANAGEFSTGGDGRAAHDGFVTKPVDVDALLAMMARLLELEWIHAAMPENTSERQPRPDLPIRALSPSLLHSLSELRRAAKLGHVRAVETSLAQLVPITEEDRRFLTVVGVHLETFDLKSIVKVIDDAAS</sequence>
<dbReference type="CDD" id="cd17546">
    <property type="entry name" value="REC_hyHK_CKI1_RcsC-like"/>
    <property type="match status" value="1"/>
</dbReference>
<feature type="transmembrane region" description="Helical" evidence="7">
    <location>
        <begin position="259"/>
        <end position="287"/>
    </location>
</feature>
<dbReference type="PANTHER" id="PTHR43047:SF72">
    <property type="entry name" value="OSMOSENSING HISTIDINE PROTEIN KINASE SLN1"/>
    <property type="match status" value="1"/>
</dbReference>
<dbReference type="Proteomes" id="UP000247371">
    <property type="component" value="Unassembled WGS sequence"/>
</dbReference>
<feature type="transmembrane region" description="Helical" evidence="7">
    <location>
        <begin position="110"/>
        <end position="133"/>
    </location>
</feature>
<comment type="caution">
    <text evidence="10">The sequence shown here is derived from an EMBL/GenBank/DDBJ whole genome shotgun (WGS) entry which is preliminary data.</text>
</comment>
<evidence type="ECO:0000256" key="2">
    <source>
        <dbReference type="ARBA" id="ARBA00012438"/>
    </source>
</evidence>
<dbReference type="Pfam" id="PF00072">
    <property type="entry name" value="Response_reg"/>
    <property type="match status" value="1"/>
</dbReference>
<dbReference type="GO" id="GO:0005886">
    <property type="term" value="C:plasma membrane"/>
    <property type="evidence" value="ECO:0007669"/>
    <property type="project" value="TreeGrafter"/>
</dbReference>
<feature type="transmembrane region" description="Helical" evidence="7">
    <location>
        <begin position="219"/>
        <end position="238"/>
    </location>
</feature>
<dbReference type="Gene3D" id="1.10.287.130">
    <property type="match status" value="1"/>
</dbReference>
<keyword evidence="7" id="KW-0472">Membrane</keyword>
<dbReference type="GO" id="GO:0000155">
    <property type="term" value="F:phosphorelay sensor kinase activity"/>
    <property type="evidence" value="ECO:0007669"/>
    <property type="project" value="InterPro"/>
</dbReference>
<keyword evidence="7" id="KW-1133">Transmembrane helix</keyword>
<feature type="transmembrane region" description="Helical" evidence="7">
    <location>
        <begin position="457"/>
        <end position="477"/>
    </location>
</feature>
<feature type="modified residue" description="4-aspartylphosphate" evidence="6">
    <location>
        <position position="960"/>
    </location>
</feature>
<name>A0A2V4S1D8_9PROT</name>
<evidence type="ECO:0000256" key="3">
    <source>
        <dbReference type="ARBA" id="ARBA00022553"/>
    </source>
</evidence>
<feature type="transmembrane region" description="Helical" evidence="7">
    <location>
        <begin position="387"/>
        <end position="407"/>
    </location>
</feature>
<dbReference type="CDD" id="cd00082">
    <property type="entry name" value="HisKA"/>
    <property type="match status" value="1"/>
</dbReference>
<dbReference type="SUPFAM" id="SSF47384">
    <property type="entry name" value="Homodimeric domain of signal transducing histidine kinase"/>
    <property type="match status" value="1"/>
</dbReference>
<evidence type="ECO:0000256" key="4">
    <source>
        <dbReference type="ARBA" id="ARBA00022679"/>
    </source>
</evidence>
<dbReference type="PROSITE" id="PS50110">
    <property type="entry name" value="RESPONSE_REGULATORY"/>
    <property type="match status" value="1"/>
</dbReference>
<evidence type="ECO:0000256" key="6">
    <source>
        <dbReference type="PROSITE-ProRule" id="PRU00169"/>
    </source>
</evidence>
<dbReference type="Pfam" id="PF00512">
    <property type="entry name" value="HisKA"/>
    <property type="match status" value="1"/>
</dbReference>
<feature type="transmembrane region" description="Helical" evidence="7">
    <location>
        <begin position="72"/>
        <end position="98"/>
    </location>
</feature>
<keyword evidence="5 10" id="KW-0418">Kinase</keyword>
<evidence type="ECO:0000256" key="7">
    <source>
        <dbReference type="SAM" id="Phobius"/>
    </source>
</evidence>
<reference evidence="10 11" key="1">
    <citation type="submission" date="2017-07" db="EMBL/GenBank/DDBJ databases">
        <title>A draft genome sequence of Komagataeibacter swingsii LMG 22125.</title>
        <authorList>
            <person name="Skraban J."/>
            <person name="Cleenwerck I."/>
            <person name="Vandamme P."/>
            <person name="Trcek J."/>
        </authorList>
    </citation>
    <scope>NUCLEOTIDE SEQUENCE [LARGE SCALE GENOMIC DNA]</scope>
    <source>
        <strain evidence="10 11">LMG 22125</strain>
    </source>
</reference>
<dbReference type="RefSeq" id="WP_110557341.1">
    <property type="nucleotide sequence ID" value="NZ_NKUB01000018.1"/>
</dbReference>
<dbReference type="SMART" id="SM00388">
    <property type="entry name" value="HisKA"/>
    <property type="match status" value="1"/>
</dbReference>
<dbReference type="Gene3D" id="1.10.4160.10">
    <property type="entry name" value="Hydantoin permease"/>
    <property type="match status" value="1"/>
</dbReference>
<dbReference type="InterPro" id="IPR004358">
    <property type="entry name" value="Sig_transdc_His_kin-like_C"/>
</dbReference>
<keyword evidence="11" id="KW-1185">Reference proteome</keyword>
<dbReference type="InterPro" id="IPR001789">
    <property type="entry name" value="Sig_transdc_resp-reg_receiver"/>
</dbReference>
<dbReference type="PANTHER" id="PTHR43047">
    <property type="entry name" value="TWO-COMPONENT HISTIDINE PROTEIN KINASE"/>
    <property type="match status" value="1"/>
</dbReference>
<dbReference type="EC" id="2.7.13.3" evidence="2"/>
<dbReference type="Gene3D" id="3.30.565.10">
    <property type="entry name" value="Histidine kinase-like ATPase, C-terminal domain"/>
    <property type="match status" value="1"/>
</dbReference>
<feature type="transmembrane region" description="Helical" evidence="7">
    <location>
        <begin position="428"/>
        <end position="451"/>
    </location>
</feature>
<protein>
    <recommendedName>
        <fullName evidence="2">histidine kinase</fullName>
        <ecNumber evidence="2">2.7.13.3</ecNumber>
    </recommendedName>
</protein>
<dbReference type="InterPro" id="IPR003661">
    <property type="entry name" value="HisK_dim/P_dom"/>
</dbReference>
<evidence type="ECO:0000259" key="9">
    <source>
        <dbReference type="PROSITE" id="PS50110"/>
    </source>
</evidence>
<dbReference type="InterPro" id="IPR011006">
    <property type="entry name" value="CheY-like_superfamily"/>
</dbReference>
<keyword evidence="3 6" id="KW-0597">Phosphoprotein</keyword>
<comment type="catalytic activity">
    <reaction evidence="1">
        <text>ATP + protein L-histidine = ADP + protein N-phospho-L-histidine.</text>
        <dbReference type="EC" id="2.7.13.3"/>
    </reaction>
</comment>
<dbReference type="InterPro" id="IPR005467">
    <property type="entry name" value="His_kinase_dom"/>
</dbReference>
<dbReference type="InterPro" id="IPR036890">
    <property type="entry name" value="HATPase_C_sf"/>
</dbReference>
<feature type="transmembrane region" description="Helical" evidence="7">
    <location>
        <begin position="184"/>
        <end position="207"/>
    </location>
</feature>
<feature type="transmembrane region" description="Helical" evidence="7">
    <location>
        <begin position="361"/>
        <end position="381"/>
    </location>
</feature>
<proteinExistence type="predicted"/>
<evidence type="ECO:0000256" key="5">
    <source>
        <dbReference type="ARBA" id="ARBA00022777"/>
    </source>
</evidence>
<evidence type="ECO:0000313" key="10">
    <source>
        <dbReference type="EMBL" id="PYD68909.1"/>
    </source>
</evidence>
<dbReference type="EMBL" id="NKUB01000018">
    <property type="protein sequence ID" value="PYD68909.1"/>
    <property type="molecule type" value="Genomic_DNA"/>
</dbReference>
<gene>
    <name evidence="10" type="ORF">CFR76_12495</name>
</gene>
<keyword evidence="7" id="KW-0812">Transmembrane</keyword>
<dbReference type="PRINTS" id="PR00344">
    <property type="entry name" value="BCTRLSENSOR"/>
</dbReference>
<accession>A0A2V4S1D8</accession>
<dbReference type="SUPFAM" id="SSF55874">
    <property type="entry name" value="ATPase domain of HSP90 chaperone/DNA topoisomerase II/histidine kinase"/>
    <property type="match status" value="1"/>
</dbReference>
<feature type="transmembrane region" description="Helical" evidence="7">
    <location>
        <begin position="564"/>
        <end position="587"/>
    </location>
</feature>
<dbReference type="SUPFAM" id="SSF52172">
    <property type="entry name" value="CheY-like"/>
    <property type="match status" value="1"/>
</dbReference>
<evidence type="ECO:0000313" key="11">
    <source>
        <dbReference type="Proteomes" id="UP000247371"/>
    </source>
</evidence>
<dbReference type="AlphaFoldDB" id="A0A2V4S1D8"/>
<dbReference type="SMART" id="SM00387">
    <property type="entry name" value="HATPase_c"/>
    <property type="match status" value="1"/>
</dbReference>
<feature type="transmembrane region" description="Helical" evidence="7">
    <location>
        <begin position="307"/>
        <end position="330"/>
    </location>
</feature>
<dbReference type="InterPro" id="IPR003594">
    <property type="entry name" value="HATPase_dom"/>
</dbReference>
<dbReference type="Gene3D" id="3.40.50.2300">
    <property type="match status" value="1"/>
</dbReference>
<feature type="transmembrane region" description="Helical" evidence="7">
    <location>
        <begin position="139"/>
        <end position="164"/>
    </location>
</feature>
<evidence type="ECO:0000259" key="8">
    <source>
        <dbReference type="PROSITE" id="PS50109"/>
    </source>
</evidence>
<evidence type="ECO:0000256" key="1">
    <source>
        <dbReference type="ARBA" id="ARBA00000085"/>
    </source>
</evidence>
<dbReference type="SMART" id="SM00448">
    <property type="entry name" value="REC"/>
    <property type="match status" value="1"/>
</dbReference>